<evidence type="ECO:0000256" key="3">
    <source>
        <dbReference type="ARBA" id="ARBA00022679"/>
    </source>
</evidence>
<evidence type="ECO:0000256" key="2">
    <source>
        <dbReference type="ARBA" id="ARBA00022603"/>
    </source>
</evidence>
<evidence type="ECO:0000256" key="6">
    <source>
        <dbReference type="ARBA" id="ARBA00024915"/>
    </source>
</evidence>
<dbReference type="GO" id="GO:0006391">
    <property type="term" value="P:transcription initiation at mitochondrial promoter"/>
    <property type="evidence" value="ECO:0007669"/>
    <property type="project" value="TreeGrafter"/>
</dbReference>
<evidence type="ECO:0000256" key="5">
    <source>
        <dbReference type="ARBA" id="ARBA00022884"/>
    </source>
</evidence>
<dbReference type="PANTHER" id="PTHR11727">
    <property type="entry name" value="DIMETHYLADENOSINE TRANSFERASE"/>
    <property type="match status" value="1"/>
</dbReference>
<dbReference type="Gene3D" id="1.10.8.100">
    <property type="entry name" value="Ribosomal RNA adenine dimethylase-like, domain 2"/>
    <property type="match status" value="1"/>
</dbReference>
<evidence type="ECO:0000256" key="7">
    <source>
        <dbReference type="RuleBase" id="RU362106"/>
    </source>
</evidence>
<comment type="subcellular location">
    <subcellularLocation>
        <location evidence="1">Mitochondrion</location>
    </subcellularLocation>
</comment>
<dbReference type="InterPro" id="IPR023165">
    <property type="entry name" value="rRNA_Ade_diMease-like_C"/>
</dbReference>
<dbReference type="EC" id="2.1.1.-" evidence="7"/>
<reference evidence="8" key="1">
    <citation type="journal article" date="2021" name="Nat. Commun.">
        <title>Genetic determinants of endophytism in the Arabidopsis root mycobiome.</title>
        <authorList>
            <person name="Mesny F."/>
            <person name="Miyauchi S."/>
            <person name="Thiergart T."/>
            <person name="Pickel B."/>
            <person name="Atanasova L."/>
            <person name="Karlsson M."/>
            <person name="Huettel B."/>
            <person name="Barry K.W."/>
            <person name="Haridas S."/>
            <person name="Chen C."/>
            <person name="Bauer D."/>
            <person name="Andreopoulos W."/>
            <person name="Pangilinan J."/>
            <person name="LaButti K."/>
            <person name="Riley R."/>
            <person name="Lipzen A."/>
            <person name="Clum A."/>
            <person name="Drula E."/>
            <person name="Henrissat B."/>
            <person name="Kohler A."/>
            <person name="Grigoriev I.V."/>
            <person name="Martin F.M."/>
            <person name="Hacquard S."/>
        </authorList>
    </citation>
    <scope>NUCLEOTIDE SEQUENCE</scope>
    <source>
        <strain evidence="8">MPI-SDFR-AT-0120</strain>
    </source>
</reference>
<evidence type="ECO:0000313" key="8">
    <source>
        <dbReference type="EMBL" id="KAH7095551.1"/>
    </source>
</evidence>
<dbReference type="GO" id="GO:0003723">
    <property type="term" value="F:RNA binding"/>
    <property type="evidence" value="ECO:0007669"/>
    <property type="project" value="UniProtKB-KW"/>
</dbReference>
<dbReference type="Gene3D" id="3.40.50.150">
    <property type="entry name" value="Vaccinia Virus protein VP39"/>
    <property type="match status" value="1"/>
</dbReference>
<dbReference type="EMBL" id="JAGMVJ010000001">
    <property type="protein sequence ID" value="KAH7095551.1"/>
    <property type="molecule type" value="Genomic_DNA"/>
</dbReference>
<keyword evidence="3 7" id="KW-0808">Transferase</keyword>
<comment type="similarity">
    <text evidence="7">Belongs to the class I-like SAM-binding methyltransferase superfamily. rRNA adenine N(6)-methyltransferase family.</text>
</comment>
<accession>A0A8K0RKN6</accession>
<keyword evidence="7" id="KW-0698">rRNA processing</keyword>
<dbReference type="InterPro" id="IPR001737">
    <property type="entry name" value="KsgA/Erm"/>
</dbReference>
<dbReference type="GO" id="GO:0034245">
    <property type="term" value="C:mitochondrial DNA-directed RNA polymerase complex"/>
    <property type="evidence" value="ECO:0007669"/>
    <property type="project" value="TreeGrafter"/>
</dbReference>
<evidence type="ECO:0000313" key="9">
    <source>
        <dbReference type="Proteomes" id="UP000813461"/>
    </source>
</evidence>
<evidence type="ECO:0000256" key="1">
    <source>
        <dbReference type="ARBA" id="ARBA00004173"/>
    </source>
</evidence>
<dbReference type="GO" id="GO:0034246">
    <property type="term" value="F:mitochondrial transcription factor activity"/>
    <property type="evidence" value="ECO:0007669"/>
    <property type="project" value="TreeGrafter"/>
</dbReference>
<dbReference type="InterPro" id="IPR029063">
    <property type="entry name" value="SAM-dependent_MTases_sf"/>
</dbReference>
<name>A0A8K0RKN6_9PLEO</name>
<dbReference type="OrthoDB" id="16079at2759"/>
<dbReference type="SUPFAM" id="SSF53335">
    <property type="entry name" value="S-adenosyl-L-methionine-dependent methyltransferases"/>
    <property type="match status" value="1"/>
</dbReference>
<dbReference type="Pfam" id="PF00398">
    <property type="entry name" value="RrnaAD"/>
    <property type="match status" value="1"/>
</dbReference>
<keyword evidence="9" id="KW-1185">Reference proteome</keyword>
<evidence type="ECO:0000256" key="4">
    <source>
        <dbReference type="ARBA" id="ARBA00022691"/>
    </source>
</evidence>
<dbReference type="AlphaFoldDB" id="A0A8K0RKN6"/>
<dbReference type="GO" id="GO:0032259">
    <property type="term" value="P:methylation"/>
    <property type="evidence" value="ECO:0007669"/>
    <property type="project" value="UniProtKB-KW"/>
</dbReference>
<keyword evidence="4 7" id="KW-0949">S-adenosyl-L-methionine</keyword>
<comment type="function">
    <text evidence="6">Mitochondrial transcription factor that confers selective promoter recognition on the core subunit of the yeast mitochondrial RNA polymerase. Interacts with DNA in a non-specific manner.</text>
</comment>
<proteinExistence type="inferred from homology"/>
<dbReference type="Proteomes" id="UP000813461">
    <property type="component" value="Unassembled WGS sequence"/>
</dbReference>
<gene>
    <name evidence="8" type="ORF">FB567DRAFT_566293</name>
</gene>
<dbReference type="GO" id="GO:0006364">
    <property type="term" value="P:rRNA processing"/>
    <property type="evidence" value="ECO:0007669"/>
    <property type="project" value="UniProtKB-KW"/>
</dbReference>
<dbReference type="GO" id="GO:0008168">
    <property type="term" value="F:methyltransferase activity"/>
    <property type="evidence" value="ECO:0007669"/>
    <property type="project" value="UniProtKB-KW"/>
</dbReference>
<keyword evidence="5" id="KW-0694">RNA-binding</keyword>
<organism evidence="8 9">
    <name type="scientific">Paraphoma chrysanthemicola</name>
    <dbReference type="NCBI Taxonomy" id="798071"/>
    <lineage>
        <taxon>Eukaryota</taxon>
        <taxon>Fungi</taxon>
        <taxon>Dikarya</taxon>
        <taxon>Ascomycota</taxon>
        <taxon>Pezizomycotina</taxon>
        <taxon>Dothideomycetes</taxon>
        <taxon>Pleosporomycetidae</taxon>
        <taxon>Pleosporales</taxon>
        <taxon>Pleosporineae</taxon>
        <taxon>Phaeosphaeriaceae</taxon>
        <taxon>Paraphoma</taxon>
    </lineage>
</organism>
<sequence>MFPMKCNSMFQLRPSIRQQVPRSSILTQPWGQIRCARAKGWKPHWSPEKLATSDEYPLSDALWNKVRPNLSEAPRSKKVSGTHVRPQIVSPGLCDDVLQYIAPSLEKYKGCTILDINPGVGLWSQKLHQFLQPRNHVLLEPDLDLYKDFLDPLLQAPGSTYKLVSKDTMTLESYNEIIGEGVCAGRKRLDPADPKAQELNQELLVTGSLAWDPRLPGHGFDSMAKQLYYHFASAAWSNDLFHAMGPVRTLFWVESDDFHNMISQASAGMKKGNRLLEMMQQLEWVAISERRHRQIGRGGLGREPQYEMESLVRALRNGHKNSMKVPPHRQDYSHSLAAQIEKASGGTGISRVDYMQGLLYDQQLKGITPVGLATQGNIEAIELELQLRKDSPNIVLSPPIPIKQERLKNVPTSFARKRNLLQSNFRFKIAIEAIVDMGEELYNLERKALKTEDGPERDALIQQIEQLDQAWDQAVGNVDDHSQSLAPAEVDDRISLRYPPHPRVQWDRRSFEPLISHQDEAWPPNRMSLISATPIPKPVDDTSDLHEWIQDFVSALYVEPSKSVLSALDTMQHGLSDIVQECPSLHDPDKGGRLLLKHLRVRVLTVEMLVELVKAYRDWPFKGPGTDHNRYFRNRNSSGR</sequence>
<dbReference type="PANTHER" id="PTHR11727:SF17">
    <property type="entry name" value="DIMETHYLADENOSINE TRANSFERASE 1, MITOCHONDRIAL"/>
    <property type="match status" value="1"/>
</dbReference>
<keyword evidence="2 7" id="KW-0489">Methyltransferase</keyword>
<dbReference type="GO" id="GO:0005759">
    <property type="term" value="C:mitochondrial matrix"/>
    <property type="evidence" value="ECO:0007669"/>
    <property type="project" value="TreeGrafter"/>
</dbReference>
<protein>
    <recommendedName>
        <fullName evidence="7">rRNA adenine N(6)-methyltransferase</fullName>
        <ecNumber evidence="7">2.1.1.-</ecNumber>
    </recommendedName>
</protein>
<comment type="caution">
    <text evidence="8">The sequence shown here is derived from an EMBL/GenBank/DDBJ whole genome shotgun (WGS) entry which is preliminary data.</text>
</comment>